<evidence type="ECO:0000313" key="4">
    <source>
        <dbReference type="Proteomes" id="UP000623467"/>
    </source>
</evidence>
<evidence type="ECO:0000259" key="2">
    <source>
        <dbReference type="Pfam" id="PF20231"/>
    </source>
</evidence>
<comment type="caution">
    <text evidence="3">The sequence shown here is derived from an EMBL/GenBank/DDBJ whole genome shotgun (WGS) entry which is preliminary data.</text>
</comment>
<keyword evidence="4" id="KW-1185">Reference proteome</keyword>
<name>A0A8H6Z7Y0_9AGAR</name>
<dbReference type="OrthoDB" id="3040861at2759"/>
<feature type="region of interest" description="Disordered" evidence="1">
    <location>
        <begin position="113"/>
        <end position="134"/>
    </location>
</feature>
<feature type="compositionally biased region" description="Low complexity" evidence="1">
    <location>
        <begin position="113"/>
        <end position="124"/>
    </location>
</feature>
<evidence type="ECO:0000313" key="3">
    <source>
        <dbReference type="EMBL" id="KAF7373958.1"/>
    </source>
</evidence>
<dbReference type="Proteomes" id="UP000623467">
    <property type="component" value="Unassembled WGS sequence"/>
</dbReference>
<accession>A0A8H6Z7Y0</accession>
<gene>
    <name evidence="3" type="ORF">MSAN_00608300</name>
</gene>
<proteinExistence type="predicted"/>
<dbReference type="InterPro" id="IPR046496">
    <property type="entry name" value="DUF6589"/>
</dbReference>
<dbReference type="AlphaFoldDB" id="A0A8H6Z7Y0"/>
<dbReference type="Pfam" id="PF20231">
    <property type="entry name" value="DUF6589"/>
    <property type="match status" value="1"/>
</dbReference>
<sequence>MSDTPATQSTKTRKTKPRVALPGTSRFSLDASIPIPTSSAAPEVTLAVTSDSSLRFRAPITPASAPRAFTRQADINTLGTFVRSDAVVLPRLQDPREPFDEPPHLPDLSVLSFLESPPESSSGHPPSPSPFIAKPQSTEYEKIDSTLQTLRSLHISPFQLIVQVLNPDDWHYDHYRSHLYRPDSSRLSDIVGAIMRDKDGKRKLLECMRPHLLHFACSIVAEQMEERRKTSVLSGISVVTPEFIDAWSIDEEVDTTPFLTRLLQTAAQTEHAQAHNKEKHPEKMCRVVTRQLLYQSSNRCLGFQAEFGLFLWATGCARQTIDAIFRCGLSVSYDSVLNCIEHLSRHCDTNTLAHSKEIHGFAYDNLNISTSIFVEQRGSSGPAKVTSGTFGVLYGLRNARPEHMLIAPIMQRFRKSEGLQFNLHLRPTLSELQSFHNQLIVVIVDRLIAYQPGFESISKDPLLQHMDRRPFPVGWKTPQFPTRATTIEEATVRGNLLYHDEIYLNQFKRTTESLSTYAIPSINDQLTNARIRAGQILRAQDTNAWNRREVFQLAFGLFHLCLNLVWGVLHAHRGTVNMTGSLAYFFSLMEKTRLANDHPDYHTLLAALMQILDGLLLNAWRRECGLVSLDAFAKSKPTAQQLRDIAARILNSYATPLTAPESDSESPNASVDSDSDEEVTPHVDDASEFAKRDIAHHNIRLLMRDLLIVAALIRAVSDGDFGRIEDFLPQLAMMFRGLGCNKYCTEILHFLHNLKVVWTPEFANIMRDNMIICMSGLGPGHCMGVDFNIEHLIGYLKAKGMTSTWDRLGNISASIVYLQRVKKKVTAALATGYQRTGHTTPDTSALVWRVANKVASEDLQQFEDGRVNNARCKLTIDVMLAGEAKLKSSTLATFNKNILSMIKGHAFEEEEDECPTMEYGTTGSDDDH</sequence>
<dbReference type="EMBL" id="JACAZH010000003">
    <property type="protein sequence ID" value="KAF7373958.1"/>
    <property type="molecule type" value="Genomic_DNA"/>
</dbReference>
<feature type="region of interest" description="Disordered" evidence="1">
    <location>
        <begin position="657"/>
        <end position="682"/>
    </location>
</feature>
<reference evidence="3" key="1">
    <citation type="submission" date="2020-05" db="EMBL/GenBank/DDBJ databases">
        <title>Mycena genomes resolve the evolution of fungal bioluminescence.</title>
        <authorList>
            <person name="Tsai I.J."/>
        </authorList>
    </citation>
    <scope>NUCLEOTIDE SEQUENCE</scope>
    <source>
        <strain evidence="3">160909Yilan</strain>
    </source>
</reference>
<feature type="compositionally biased region" description="Polar residues" evidence="1">
    <location>
        <begin position="1"/>
        <end position="10"/>
    </location>
</feature>
<protein>
    <recommendedName>
        <fullName evidence="2">DUF6589 domain-containing protein</fullName>
    </recommendedName>
</protein>
<evidence type="ECO:0000256" key="1">
    <source>
        <dbReference type="SAM" id="MobiDB-lite"/>
    </source>
</evidence>
<organism evidence="3 4">
    <name type="scientific">Mycena sanguinolenta</name>
    <dbReference type="NCBI Taxonomy" id="230812"/>
    <lineage>
        <taxon>Eukaryota</taxon>
        <taxon>Fungi</taxon>
        <taxon>Dikarya</taxon>
        <taxon>Basidiomycota</taxon>
        <taxon>Agaricomycotina</taxon>
        <taxon>Agaricomycetes</taxon>
        <taxon>Agaricomycetidae</taxon>
        <taxon>Agaricales</taxon>
        <taxon>Marasmiineae</taxon>
        <taxon>Mycenaceae</taxon>
        <taxon>Mycena</taxon>
    </lineage>
</organism>
<feature type="region of interest" description="Disordered" evidence="1">
    <location>
        <begin position="1"/>
        <end position="34"/>
    </location>
</feature>
<feature type="domain" description="DUF6589" evidence="2">
    <location>
        <begin position="417"/>
        <end position="838"/>
    </location>
</feature>